<dbReference type="CDD" id="cd00093">
    <property type="entry name" value="HTH_XRE"/>
    <property type="match status" value="1"/>
</dbReference>
<dbReference type="Gene3D" id="1.10.260.40">
    <property type="entry name" value="lambda repressor-like DNA-binding domains"/>
    <property type="match status" value="1"/>
</dbReference>
<name>A0A1M7ZWJ5_9FLAO</name>
<sequence>MDISKDLQKHIGNKLTEIRIKNKQTQHDIEFITGIDSGEVSKYEQGKRNLTIKTLAKFALALNVHPKDLFGFEFDIQKYKAENE</sequence>
<dbReference type="STRING" id="416016.SAMN05443547_1616"/>
<dbReference type="OrthoDB" id="1446321at2"/>
<feature type="domain" description="HTH cro/C1-type" evidence="1">
    <location>
        <begin position="15"/>
        <end position="69"/>
    </location>
</feature>
<keyword evidence="3" id="KW-1185">Reference proteome</keyword>
<organism evidence="2 3">
    <name type="scientific">Flavobacterium cucumis</name>
    <dbReference type="NCBI Taxonomy" id="416016"/>
    <lineage>
        <taxon>Bacteria</taxon>
        <taxon>Pseudomonadati</taxon>
        <taxon>Bacteroidota</taxon>
        <taxon>Flavobacteriia</taxon>
        <taxon>Flavobacteriales</taxon>
        <taxon>Flavobacteriaceae</taxon>
        <taxon>Flavobacterium</taxon>
    </lineage>
</organism>
<protein>
    <submittedName>
        <fullName evidence="2">DNA-binding transcriptional regulator, XRE family</fullName>
    </submittedName>
</protein>
<dbReference type="Proteomes" id="UP000184611">
    <property type="component" value="Unassembled WGS sequence"/>
</dbReference>
<gene>
    <name evidence="2" type="ORF">SAMN05443547_1616</name>
</gene>
<dbReference type="EMBL" id="FRYK01000002">
    <property type="protein sequence ID" value="SHO73261.1"/>
    <property type="molecule type" value="Genomic_DNA"/>
</dbReference>
<dbReference type="InterPro" id="IPR001387">
    <property type="entry name" value="Cro/C1-type_HTH"/>
</dbReference>
<dbReference type="SMART" id="SM00530">
    <property type="entry name" value="HTH_XRE"/>
    <property type="match status" value="1"/>
</dbReference>
<dbReference type="GO" id="GO:0003677">
    <property type="term" value="F:DNA binding"/>
    <property type="evidence" value="ECO:0007669"/>
    <property type="project" value="UniProtKB-KW"/>
</dbReference>
<evidence type="ECO:0000313" key="3">
    <source>
        <dbReference type="Proteomes" id="UP000184611"/>
    </source>
</evidence>
<proteinExistence type="predicted"/>
<accession>A0A1M7ZWJ5</accession>
<evidence type="ECO:0000313" key="2">
    <source>
        <dbReference type="EMBL" id="SHO73261.1"/>
    </source>
</evidence>
<reference evidence="3" key="1">
    <citation type="submission" date="2016-12" db="EMBL/GenBank/DDBJ databases">
        <authorList>
            <person name="Varghese N."/>
            <person name="Submissions S."/>
        </authorList>
    </citation>
    <scope>NUCLEOTIDE SEQUENCE [LARGE SCALE GENOMIC DNA]</scope>
    <source>
        <strain evidence="3">DSM 18830</strain>
    </source>
</reference>
<dbReference type="AlphaFoldDB" id="A0A1M7ZWJ5"/>
<evidence type="ECO:0000259" key="1">
    <source>
        <dbReference type="PROSITE" id="PS50943"/>
    </source>
</evidence>
<keyword evidence="2" id="KW-0238">DNA-binding</keyword>
<dbReference type="InterPro" id="IPR010982">
    <property type="entry name" value="Lambda_DNA-bd_dom_sf"/>
</dbReference>
<dbReference type="RefSeq" id="WP_073583180.1">
    <property type="nucleotide sequence ID" value="NZ_CBCSEA010000006.1"/>
</dbReference>
<dbReference type="PROSITE" id="PS50943">
    <property type="entry name" value="HTH_CROC1"/>
    <property type="match status" value="1"/>
</dbReference>
<dbReference type="SUPFAM" id="SSF47413">
    <property type="entry name" value="lambda repressor-like DNA-binding domains"/>
    <property type="match status" value="1"/>
</dbReference>
<dbReference type="Pfam" id="PF13443">
    <property type="entry name" value="HTH_26"/>
    <property type="match status" value="1"/>
</dbReference>